<keyword evidence="1" id="KW-0862">Zinc</keyword>
<evidence type="ECO:0000313" key="5">
    <source>
        <dbReference type="Proteomes" id="UP000292052"/>
    </source>
</evidence>
<dbReference type="GO" id="GO:0003676">
    <property type="term" value="F:nucleic acid binding"/>
    <property type="evidence" value="ECO:0007669"/>
    <property type="project" value="InterPro"/>
</dbReference>
<dbReference type="InterPro" id="IPR001878">
    <property type="entry name" value="Znf_CCHC"/>
</dbReference>
<dbReference type="EMBL" id="QDEB01069259">
    <property type="protein sequence ID" value="RZC35635.1"/>
    <property type="molecule type" value="Genomic_DNA"/>
</dbReference>
<keyword evidence="1" id="KW-0863">Zinc-finger</keyword>
<feature type="compositionally biased region" description="Basic and acidic residues" evidence="2">
    <location>
        <begin position="67"/>
        <end position="97"/>
    </location>
</feature>
<dbReference type="Gene3D" id="4.10.60.10">
    <property type="entry name" value="Zinc finger, CCHC-type"/>
    <property type="match status" value="1"/>
</dbReference>
<dbReference type="SUPFAM" id="SSF57756">
    <property type="entry name" value="Retrovirus zinc finger-like domains"/>
    <property type="match status" value="1"/>
</dbReference>
<evidence type="ECO:0000313" key="4">
    <source>
        <dbReference type="EMBL" id="RZC35635.1"/>
    </source>
</evidence>
<organism evidence="4 5">
    <name type="scientific">Asbolus verrucosus</name>
    <name type="common">Desert ironclad beetle</name>
    <dbReference type="NCBI Taxonomy" id="1661398"/>
    <lineage>
        <taxon>Eukaryota</taxon>
        <taxon>Metazoa</taxon>
        <taxon>Ecdysozoa</taxon>
        <taxon>Arthropoda</taxon>
        <taxon>Hexapoda</taxon>
        <taxon>Insecta</taxon>
        <taxon>Pterygota</taxon>
        <taxon>Neoptera</taxon>
        <taxon>Endopterygota</taxon>
        <taxon>Coleoptera</taxon>
        <taxon>Polyphaga</taxon>
        <taxon>Cucujiformia</taxon>
        <taxon>Tenebrionidae</taxon>
        <taxon>Pimeliinae</taxon>
        <taxon>Asbolus</taxon>
    </lineage>
</organism>
<feature type="compositionally biased region" description="Basic residues" evidence="2">
    <location>
        <begin position="767"/>
        <end position="778"/>
    </location>
</feature>
<feature type="compositionally biased region" description="Basic and acidic residues" evidence="2">
    <location>
        <begin position="31"/>
        <end position="55"/>
    </location>
</feature>
<comment type="caution">
    <text evidence="4">The sequence shown here is derived from an EMBL/GenBank/DDBJ whole genome shotgun (WGS) entry which is preliminary data.</text>
</comment>
<dbReference type="STRING" id="1661398.A0A482VS02"/>
<gene>
    <name evidence="4" type="ORF">BDFB_002407</name>
</gene>
<reference evidence="4 5" key="1">
    <citation type="submission" date="2017-03" db="EMBL/GenBank/DDBJ databases">
        <title>Genome of the blue death feigning beetle - Asbolus verrucosus.</title>
        <authorList>
            <person name="Rider S.D."/>
        </authorList>
    </citation>
    <scope>NUCLEOTIDE SEQUENCE [LARGE SCALE GENOMIC DNA]</scope>
    <source>
        <strain evidence="4">Butters</strain>
        <tissue evidence="4">Head and leg muscle</tissue>
    </source>
</reference>
<dbReference type="AlphaFoldDB" id="A0A482VS02"/>
<dbReference type="PROSITE" id="PS50158">
    <property type="entry name" value="ZF_CCHC"/>
    <property type="match status" value="1"/>
</dbReference>
<feature type="region of interest" description="Disordered" evidence="2">
    <location>
        <begin position="1"/>
        <end position="189"/>
    </location>
</feature>
<feature type="compositionally biased region" description="Basic residues" evidence="2">
    <location>
        <begin position="155"/>
        <end position="189"/>
    </location>
</feature>
<dbReference type="Gene3D" id="6.10.140.2220">
    <property type="match status" value="1"/>
</dbReference>
<keyword evidence="1" id="KW-0479">Metal-binding</keyword>
<evidence type="ECO:0000256" key="2">
    <source>
        <dbReference type="SAM" id="MobiDB-lite"/>
    </source>
</evidence>
<dbReference type="GO" id="GO:0008270">
    <property type="term" value="F:zinc ion binding"/>
    <property type="evidence" value="ECO:0007669"/>
    <property type="project" value="UniProtKB-KW"/>
</dbReference>
<dbReference type="Gene3D" id="1.10.220.160">
    <property type="match status" value="1"/>
</dbReference>
<name>A0A482VS02_ASBVE</name>
<feature type="compositionally biased region" description="Basic and acidic residues" evidence="2">
    <location>
        <begin position="143"/>
        <end position="154"/>
    </location>
</feature>
<dbReference type="CDD" id="cd20071">
    <property type="entry name" value="SET_SMYD"/>
    <property type="match status" value="1"/>
</dbReference>
<dbReference type="InterPro" id="IPR036875">
    <property type="entry name" value="Znf_CCHC_sf"/>
</dbReference>
<dbReference type="Proteomes" id="UP000292052">
    <property type="component" value="Unassembled WGS sequence"/>
</dbReference>
<feature type="domain" description="CCHC-type" evidence="3">
    <location>
        <begin position="258"/>
        <end position="273"/>
    </location>
</feature>
<sequence>MTRFARAKGSKASNERVPEEATSWNDMKQQLLEKNKQVEEAKKKHEADKQRDKNYKAFLQSVEEEESRNSKWAEFPTEKPEKEKKIEKDSKKSDTKVIKKKKKPLTGDNEGKTINKKSKKVSVKRKLNNAESTEASAVKKVKKSADLSEEELKKIEKKKQKKVRQLEKRKQKKQPKSKDNKIHKRRKHLQDKMYINGKEVDIAYVDGFPIKKEDAERIHQLRKQMISKGLPRSEIKISLKLERRKAEKAFAREKKKVCFNCRKSGHNLSECPDLGQQQLAESAGTGICFKCVSKNEIFGRYMVAAKTIKQGQLILKENPILLCPQLGSPIICFNCCAQLKKLHFCPDCSIAILCNPKCTGHHHDSDECDTFKATSLRREDILTSPEVVTPLRCLLWRRSKKELYERFLQLESHLEARRESQIWRRNRTNVEKVLEKLKCIDEDDLKAEIVQRICGIIDINTFDVRQPQKNRIGLNPGENLRGLYPNAALMAHCCVANVHLAVDDDFVLHIHAAVDIPEGDPVLFNYSNVLQGSEERRRQLEEGKHFQCACARCADPTELGTEMSSLKCPRCHKGLIRPRPWRCSACQHTYDDSLIRLTISECRRRMEEFAEAPDVDTFEKFLKKLALTFHPQHYQVLEIEQNLVRLYTQSVPTAKNLCRKIDLCNKLLGVFKKIEPGISRIQAIAMYELHSALVSLAQKCYASKEIGEEEFLRRLLLAENTLKCSIRFLLYEPINSPEGRLAQSALSELKGLRLSISNLQKEVPEKPKKKNKKNKKKK</sequence>
<proteinExistence type="predicted"/>
<feature type="compositionally biased region" description="Basic residues" evidence="2">
    <location>
        <begin position="114"/>
        <end position="127"/>
    </location>
</feature>
<dbReference type="InterPro" id="IPR053010">
    <property type="entry name" value="SET_SmydA-8"/>
</dbReference>
<evidence type="ECO:0000259" key="3">
    <source>
        <dbReference type="PROSITE" id="PS50158"/>
    </source>
</evidence>
<dbReference type="Gene3D" id="2.170.270.10">
    <property type="entry name" value="SET domain"/>
    <property type="match status" value="1"/>
</dbReference>
<keyword evidence="5" id="KW-1185">Reference proteome</keyword>
<dbReference type="PANTHER" id="PTHR46455">
    <property type="entry name" value="SET AND MYND DOMAIN CONTAINING, ARTHROPOD-SPECIFIC, MEMBER 4, ISOFORM A"/>
    <property type="match status" value="1"/>
</dbReference>
<evidence type="ECO:0000256" key="1">
    <source>
        <dbReference type="PROSITE-ProRule" id="PRU00047"/>
    </source>
</evidence>
<dbReference type="PANTHER" id="PTHR46455:SF6">
    <property type="entry name" value="RE22408P-RELATED"/>
    <property type="match status" value="1"/>
</dbReference>
<protein>
    <submittedName>
        <fullName evidence="4">Msta</fullName>
    </submittedName>
</protein>
<feature type="region of interest" description="Disordered" evidence="2">
    <location>
        <begin position="759"/>
        <end position="778"/>
    </location>
</feature>
<dbReference type="InterPro" id="IPR046341">
    <property type="entry name" value="SET_dom_sf"/>
</dbReference>
<dbReference type="OrthoDB" id="77368at2759"/>
<accession>A0A482VS02</accession>
<dbReference type="SUPFAM" id="SSF82199">
    <property type="entry name" value="SET domain"/>
    <property type="match status" value="1"/>
</dbReference>